<dbReference type="STRING" id="634771.SAMN04488128_1011765"/>
<keyword evidence="2" id="KW-1185">Reference proteome</keyword>
<accession>A0A1T4NUD0</accession>
<protein>
    <submittedName>
        <fullName evidence="1">HNH endonuclease</fullName>
    </submittedName>
</protein>
<dbReference type="AlphaFoldDB" id="A0A1T4NUD0"/>
<dbReference type="OrthoDB" id="5184303at2"/>
<dbReference type="EMBL" id="FUWZ01000001">
    <property type="protein sequence ID" value="SJZ82980.1"/>
    <property type="molecule type" value="Genomic_DNA"/>
</dbReference>
<keyword evidence="1" id="KW-0255">Endonuclease</keyword>
<sequence length="386" mass="44148">MTSEFRQCIYCKERPTGDSEHIFPKGLGGEDLYMYDVCDDCNNYFSKLEGELFRNSPIALMRSAERVLGYGGKKLRETGLTFPEIFQFVEKDQVPYEIGVFDGARGYMRPQLIQINEEIYIEGANEEEVKRFCASFEKWRINSGILVVNVPKDKSQPLGIVKFVQGDEQFSIERLELTKAKNSMSLVLLAETHPYKAFLEPRLFYNEDQRLVLRCRSEKEGIDFLCRLLDKFTKEGASFTSFSNSSTKDKINVSFKVDPVKIQQALVKIGLNSLVYYKEGVRNSPFIDPAINFVMAGEIIGGFVCQMEDKIDSIDLISDCHRILLIQVQGGVKVRINLFSGFFIFSFYLNDLVLSNELKIVGVLNVNYKCQEQRFYDENNCASLGL</sequence>
<gene>
    <name evidence="1" type="ORF">SAMN04488128_1011765</name>
</gene>
<dbReference type="GO" id="GO:0004519">
    <property type="term" value="F:endonuclease activity"/>
    <property type="evidence" value="ECO:0007669"/>
    <property type="project" value="UniProtKB-KW"/>
</dbReference>
<proteinExistence type="predicted"/>
<dbReference type="Proteomes" id="UP000190367">
    <property type="component" value="Unassembled WGS sequence"/>
</dbReference>
<organism evidence="1 2">
    <name type="scientific">Chitinophaga eiseniae</name>
    <dbReference type="NCBI Taxonomy" id="634771"/>
    <lineage>
        <taxon>Bacteria</taxon>
        <taxon>Pseudomonadati</taxon>
        <taxon>Bacteroidota</taxon>
        <taxon>Chitinophagia</taxon>
        <taxon>Chitinophagales</taxon>
        <taxon>Chitinophagaceae</taxon>
        <taxon>Chitinophaga</taxon>
    </lineage>
</organism>
<keyword evidence="1" id="KW-0540">Nuclease</keyword>
<dbReference type="RefSeq" id="WP_078668344.1">
    <property type="nucleotide sequence ID" value="NZ_FUWZ01000001.1"/>
</dbReference>
<evidence type="ECO:0000313" key="2">
    <source>
        <dbReference type="Proteomes" id="UP000190367"/>
    </source>
</evidence>
<reference evidence="2" key="1">
    <citation type="submission" date="2017-02" db="EMBL/GenBank/DDBJ databases">
        <authorList>
            <person name="Varghese N."/>
            <person name="Submissions S."/>
        </authorList>
    </citation>
    <scope>NUCLEOTIDE SEQUENCE [LARGE SCALE GENOMIC DNA]</scope>
    <source>
        <strain evidence="2">DSM 22224</strain>
    </source>
</reference>
<name>A0A1T4NUD0_9BACT</name>
<keyword evidence="1" id="KW-0378">Hydrolase</keyword>
<evidence type="ECO:0000313" key="1">
    <source>
        <dbReference type="EMBL" id="SJZ82980.1"/>
    </source>
</evidence>